<dbReference type="Proteomes" id="UP000003959">
    <property type="component" value="Unassembled WGS sequence"/>
</dbReference>
<organism evidence="1 2">
    <name type="scientific">Moorena producens 3L</name>
    <dbReference type="NCBI Taxonomy" id="489825"/>
    <lineage>
        <taxon>Bacteria</taxon>
        <taxon>Bacillati</taxon>
        <taxon>Cyanobacteriota</taxon>
        <taxon>Cyanophyceae</taxon>
        <taxon>Coleofasciculales</taxon>
        <taxon>Coleofasciculaceae</taxon>
        <taxon>Moorena</taxon>
    </lineage>
</organism>
<evidence type="ECO:0000313" key="1">
    <source>
        <dbReference type="EMBL" id="EGJ32528.1"/>
    </source>
</evidence>
<dbReference type="AlphaFoldDB" id="F4XS92"/>
<evidence type="ECO:0000313" key="2">
    <source>
        <dbReference type="Proteomes" id="UP000003959"/>
    </source>
</evidence>
<name>F4XS92_9CYAN</name>
<keyword evidence="2" id="KW-1185">Reference proteome</keyword>
<accession>F4XS92</accession>
<protein>
    <submittedName>
        <fullName evidence="1">Uncharacterized protein</fullName>
    </submittedName>
</protein>
<reference evidence="2" key="1">
    <citation type="journal article" date="2011" name="Proc. Natl. Acad. Sci. U.S.A.">
        <title>Genomic insights into the physiology and ecology of the marine filamentous cyanobacterium Lyngbya majuscula.</title>
        <authorList>
            <person name="Jones A.C."/>
            <person name="Monroe E.A."/>
            <person name="Podell S."/>
            <person name="Hess W.R."/>
            <person name="Klages S."/>
            <person name="Esquenazi E."/>
            <person name="Niessen S."/>
            <person name="Hoover H."/>
            <person name="Rothmann M."/>
            <person name="Lasken R.S."/>
            <person name="Yates J.R.III."/>
            <person name="Reinhardt R."/>
            <person name="Kube M."/>
            <person name="Burkart M.D."/>
            <person name="Allen E.E."/>
            <person name="Dorrestein P.C."/>
            <person name="Gerwick W.H."/>
            <person name="Gerwick L."/>
        </authorList>
    </citation>
    <scope>NUCLEOTIDE SEQUENCE [LARGE SCALE GENOMIC DNA]</scope>
    <source>
        <strain evidence="2">3L</strain>
    </source>
</reference>
<dbReference type="HOGENOM" id="CLU_3292565_0_0_3"/>
<dbReference type="EMBL" id="GL890919">
    <property type="protein sequence ID" value="EGJ32528.1"/>
    <property type="molecule type" value="Genomic_DNA"/>
</dbReference>
<sequence>MENFSKLSLLKTPVLEAGDQNELKEEFKSSSYLDNQHNWR</sequence>
<gene>
    <name evidence="1" type="ORF">LYNGBM3L_16640</name>
</gene>
<proteinExistence type="predicted"/>